<dbReference type="InParanoid" id="A0A1X7VVG3"/>
<protein>
    <submittedName>
        <fullName evidence="2">Uncharacterized protein</fullName>
    </submittedName>
</protein>
<keyword evidence="1" id="KW-0732">Signal</keyword>
<dbReference type="EnsemblMetazoa" id="Aqu2.1.43393_001">
    <property type="protein sequence ID" value="Aqu2.1.43393_001"/>
    <property type="gene ID" value="Aqu2.1.43393"/>
</dbReference>
<evidence type="ECO:0000313" key="2">
    <source>
        <dbReference type="EnsemblMetazoa" id="Aqu2.1.43393_001"/>
    </source>
</evidence>
<name>A0A1X7VVG3_AMPQE</name>
<organism evidence="2">
    <name type="scientific">Amphimedon queenslandica</name>
    <name type="common">Sponge</name>
    <dbReference type="NCBI Taxonomy" id="400682"/>
    <lineage>
        <taxon>Eukaryota</taxon>
        <taxon>Metazoa</taxon>
        <taxon>Porifera</taxon>
        <taxon>Demospongiae</taxon>
        <taxon>Heteroscleromorpha</taxon>
        <taxon>Haplosclerida</taxon>
        <taxon>Niphatidae</taxon>
        <taxon>Amphimedon</taxon>
    </lineage>
</organism>
<accession>A0A1X7VVG3</accession>
<dbReference type="AlphaFoldDB" id="A0A1X7VVG3"/>
<sequence length="364" mass="41486">MVWVLFCCLLYLNIAARAVGHGFMDLSLVEYRAQRIGQNSEIAANPLNNTLRVLQEYQFNCTSANITSLILGIDVRTDTDRHVFPKVQIFKLNEYGEYERKASTERTIYYSTSNVSTSGVFEYPLNPPIRVFRAVSFISSQDLTPEVSSFQDISVVTDQLILVYPVTDGYCVNSTNSINVSFIKERALQLHESKLVGDDIERLYPEMTFGCTGLINRFIFGAILLNGNQAPEFQIWNRIGQNGFRKTSTITIRSNTMIGTNLYEFVPQFPEVVFEGYIFGLYVPRANSSQILIHEQELSGPVNLRSVPESLFLLEEGENNFPLVTPVVSECIKLISMPTFAYRLHLQWKLCFSSSFNLYIYLHF</sequence>
<evidence type="ECO:0000256" key="1">
    <source>
        <dbReference type="SAM" id="SignalP"/>
    </source>
</evidence>
<feature type="chain" id="PRO_5010885040" evidence="1">
    <location>
        <begin position="19"/>
        <end position="364"/>
    </location>
</feature>
<feature type="signal peptide" evidence="1">
    <location>
        <begin position="1"/>
        <end position="18"/>
    </location>
</feature>
<proteinExistence type="predicted"/>
<reference evidence="2" key="1">
    <citation type="submission" date="2017-05" db="UniProtKB">
        <authorList>
            <consortium name="EnsemblMetazoa"/>
        </authorList>
    </citation>
    <scope>IDENTIFICATION</scope>
</reference>